<dbReference type="RefSeq" id="WP_191267969.1">
    <property type="nucleotide sequence ID" value="NZ_BMXJ01000001.1"/>
</dbReference>
<evidence type="ECO:0000256" key="1">
    <source>
        <dbReference type="SAM" id="MobiDB-lite"/>
    </source>
</evidence>
<dbReference type="Proteomes" id="UP000598217">
    <property type="component" value="Unassembled WGS sequence"/>
</dbReference>
<evidence type="ECO:0000313" key="3">
    <source>
        <dbReference type="Proteomes" id="UP000598217"/>
    </source>
</evidence>
<reference evidence="2 3" key="1">
    <citation type="submission" date="2020-10" db="EMBL/GenBank/DDBJ databases">
        <title>Sequencing the genomes of 1000 actinobacteria strains.</title>
        <authorList>
            <person name="Klenk H.-P."/>
        </authorList>
    </citation>
    <scope>NUCLEOTIDE SEQUENCE [LARGE SCALE GENOMIC DNA]</scope>
    <source>
        <strain evidence="2 3">DSM 45157</strain>
    </source>
</reference>
<gene>
    <name evidence="2" type="ORF">H4W79_005063</name>
</gene>
<feature type="region of interest" description="Disordered" evidence="1">
    <location>
        <begin position="88"/>
        <end position="124"/>
    </location>
</feature>
<proteinExistence type="predicted"/>
<sequence>MSTTGVSEAIGSPPAQIASTLAATATWIVAVVVARVPRPFLTLVYTDSAYGVLPIVLSAALSPFFTGELRGPTTNPFGPVAVLVTNAPWGPPQARSPRPSAEGPTAPDAAAETHLPPAARRADTRGGMPCAYHRLC</sequence>
<name>A0ABR9HPB4_9ACTN</name>
<keyword evidence="3" id="KW-1185">Reference proteome</keyword>
<protein>
    <submittedName>
        <fullName evidence="2">Uncharacterized protein</fullName>
    </submittedName>
</protein>
<comment type="caution">
    <text evidence="2">The sequence shown here is derived from an EMBL/GenBank/DDBJ whole genome shotgun (WGS) entry which is preliminary data.</text>
</comment>
<evidence type="ECO:0000313" key="2">
    <source>
        <dbReference type="EMBL" id="MBE1460849.1"/>
    </source>
</evidence>
<organism evidence="2 3">
    <name type="scientific">Nocardiopsis terrae</name>
    <dbReference type="NCBI Taxonomy" id="372655"/>
    <lineage>
        <taxon>Bacteria</taxon>
        <taxon>Bacillati</taxon>
        <taxon>Actinomycetota</taxon>
        <taxon>Actinomycetes</taxon>
        <taxon>Streptosporangiales</taxon>
        <taxon>Nocardiopsidaceae</taxon>
        <taxon>Nocardiopsis</taxon>
    </lineage>
</organism>
<accession>A0ABR9HPB4</accession>
<dbReference type="EMBL" id="JADBDY010000001">
    <property type="protein sequence ID" value="MBE1460849.1"/>
    <property type="molecule type" value="Genomic_DNA"/>
</dbReference>